<keyword evidence="3" id="KW-1185">Reference proteome</keyword>
<dbReference type="Proteomes" id="UP000187406">
    <property type="component" value="Unassembled WGS sequence"/>
</dbReference>
<dbReference type="InParanoid" id="A0A1Q3CQK3"/>
<dbReference type="OrthoDB" id="913535at2759"/>
<name>A0A1Q3CQK3_CEPFO</name>
<feature type="domain" description="Tf2-1-like SH3-like" evidence="1">
    <location>
        <begin position="3"/>
        <end position="52"/>
    </location>
</feature>
<accession>A0A1Q3CQK3</accession>
<reference evidence="3" key="1">
    <citation type="submission" date="2016-04" db="EMBL/GenBank/DDBJ databases">
        <title>Cephalotus genome sequencing.</title>
        <authorList>
            <person name="Fukushima K."/>
            <person name="Hasebe M."/>
            <person name="Fang X."/>
        </authorList>
    </citation>
    <scope>NUCLEOTIDE SEQUENCE [LARGE SCALE GENOMIC DNA]</scope>
    <source>
        <strain evidence="3">cv. St1</strain>
    </source>
</reference>
<evidence type="ECO:0000313" key="2">
    <source>
        <dbReference type="EMBL" id="GAV82348.1"/>
    </source>
</evidence>
<dbReference type="Pfam" id="PF24626">
    <property type="entry name" value="SH3_Tf2-1"/>
    <property type="match status" value="1"/>
</dbReference>
<dbReference type="PANTHER" id="PTHR46148">
    <property type="entry name" value="CHROMO DOMAIN-CONTAINING PROTEIN"/>
    <property type="match status" value="1"/>
</dbReference>
<dbReference type="InterPro" id="IPR056924">
    <property type="entry name" value="SH3_Tf2-1"/>
</dbReference>
<dbReference type="AlphaFoldDB" id="A0A1Q3CQK3"/>
<evidence type="ECO:0000259" key="1">
    <source>
        <dbReference type="Pfam" id="PF24626"/>
    </source>
</evidence>
<gene>
    <name evidence="2" type="ORF">CFOL_v3_25800</name>
</gene>
<sequence length="123" mass="14062">MRFRNKGKLSPRFIRPFEILDRIGRLAYRLALPSALSGVHDVFHVSQLRGYVLDPSHIIEYGQIQLEPDLSFSETPIQIVDRQIRVLRSKTIPLVSVLWKFQDCIEPNCAVLTCIGPYCIVPA</sequence>
<protein>
    <recommendedName>
        <fullName evidence="1">Tf2-1-like SH3-like domain-containing protein</fullName>
    </recommendedName>
</protein>
<dbReference type="PANTHER" id="PTHR46148:SF60">
    <property type="entry name" value="CHROMO DOMAIN-CONTAINING PROTEIN"/>
    <property type="match status" value="1"/>
</dbReference>
<comment type="caution">
    <text evidence="2">The sequence shown here is derived from an EMBL/GenBank/DDBJ whole genome shotgun (WGS) entry which is preliminary data.</text>
</comment>
<evidence type="ECO:0000313" key="3">
    <source>
        <dbReference type="Proteomes" id="UP000187406"/>
    </source>
</evidence>
<organism evidence="2 3">
    <name type="scientific">Cephalotus follicularis</name>
    <name type="common">Albany pitcher plant</name>
    <dbReference type="NCBI Taxonomy" id="3775"/>
    <lineage>
        <taxon>Eukaryota</taxon>
        <taxon>Viridiplantae</taxon>
        <taxon>Streptophyta</taxon>
        <taxon>Embryophyta</taxon>
        <taxon>Tracheophyta</taxon>
        <taxon>Spermatophyta</taxon>
        <taxon>Magnoliopsida</taxon>
        <taxon>eudicotyledons</taxon>
        <taxon>Gunneridae</taxon>
        <taxon>Pentapetalae</taxon>
        <taxon>rosids</taxon>
        <taxon>fabids</taxon>
        <taxon>Oxalidales</taxon>
        <taxon>Cephalotaceae</taxon>
        <taxon>Cephalotus</taxon>
    </lineage>
</organism>
<dbReference type="EMBL" id="BDDD01002616">
    <property type="protein sequence ID" value="GAV82348.1"/>
    <property type="molecule type" value="Genomic_DNA"/>
</dbReference>
<proteinExistence type="predicted"/>